<name>A0A286DIB5_9ACTN</name>
<proteinExistence type="predicted"/>
<dbReference type="OrthoDB" id="4291258at2"/>
<accession>A0A286DIB5</accession>
<sequence>MTEDATDPPQLVPYVEALRARLPADQFILLMRAFNAWLTGGGRLAVPMGQDERPEDEPFTAELQNEMLTLMRLTGTP</sequence>
<evidence type="ECO:0000313" key="2">
    <source>
        <dbReference type="Proteomes" id="UP000219072"/>
    </source>
</evidence>
<protein>
    <submittedName>
        <fullName evidence="1">Uncharacterized protein</fullName>
    </submittedName>
</protein>
<dbReference type="Proteomes" id="UP000219072">
    <property type="component" value="Unassembled WGS sequence"/>
</dbReference>
<gene>
    <name evidence="1" type="ORF">SAMN06297387_101164</name>
</gene>
<dbReference type="AlphaFoldDB" id="A0A286DIB5"/>
<evidence type="ECO:0000313" key="1">
    <source>
        <dbReference type="EMBL" id="SOD58472.1"/>
    </source>
</evidence>
<organism evidence="1 2">
    <name type="scientific">Streptomyces zhaozhouensis</name>
    <dbReference type="NCBI Taxonomy" id="1300267"/>
    <lineage>
        <taxon>Bacteria</taxon>
        <taxon>Bacillati</taxon>
        <taxon>Actinomycetota</taxon>
        <taxon>Actinomycetes</taxon>
        <taxon>Kitasatosporales</taxon>
        <taxon>Streptomycetaceae</taxon>
        <taxon>Streptomyces</taxon>
    </lineage>
</organism>
<dbReference type="EMBL" id="OCNE01000001">
    <property type="protein sequence ID" value="SOD58472.1"/>
    <property type="molecule type" value="Genomic_DNA"/>
</dbReference>
<dbReference type="RefSeq" id="WP_097228944.1">
    <property type="nucleotide sequence ID" value="NZ_OCNE01000001.1"/>
</dbReference>
<reference evidence="1 2" key="1">
    <citation type="submission" date="2017-09" db="EMBL/GenBank/DDBJ databases">
        <authorList>
            <person name="Ehlers B."/>
            <person name="Leendertz F.H."/>
        </authorList>
    </citation>
    <scope>NUCLEOTIDE SEQUENCE [LARGE SCALE GENOMIC DNA]</scope>
    <source>
        <strain evidence="1 2">CGMCC 4.7095</strain>
    </source>
</reference>
<keyword evidence="2" id="KW-1185">Reference proteome</keyword>